<organism evidence="2 3">
    <name type="scientific">Streptomyces polychromogenes</name>
    <dbReference type="NCBI Taxonomy" id="67342"/>
    <lineage>
        <taxon>Bacteria</taxon>
        <taxon>Bacillati</taxon>
        <taxon>Actinomycetota</taxon>
        <taxon>Actinomycetes</taxon>
        <taxon>Kitasatosporales</taxon>
        <taxon>Streptomycetaceae</taxon>
        <taxon>Streptomyces</taxon>
    </lineage>
</organism>
<evidence type="ECO:0000313" key="2">
    <source>
        <dbReference type="EMBL" id="GAA0280403.1"/>
    </source>
</evidence>
<gene>
    <name evidence="2" type="ORF">GCM10010302_17720</name>
</gene>
<evidence type="ECO:0008006" key="4">
    <source>
        <dbReference type="Google" id="ProtNLM"/>
    </source>
</evidence>
<protein>
    <recommendedName>
        <fullName evidence="4">PE-PGRS family protein</fullName>
    </recommendedName>
</protein>
<keyword evidence="3" id="KW-1185">Reference proteome</keyword>
<dbReference type="EMBL" id="BAAABV010000011">
    <property type="protein sequence ID" value="GAA0280403.1"/>
    <property type="molecule type" value="Genomic_DNA"/>
</dbReference>
<reference evidence="2 3" key="1">
    <citation type="journal article" date="2019" name="Int. J. Syst. Evol. Microbiol.">
        <title>The Global Catalogue of Microorganisms (GCM) 10K type strain sequencing project: providing services to taxonomists for standard genome sequencing and annotation.</title>
        <authorList>
            <consortium name="The Broad Institute Genomics Platform"/>
            <consortium name="The Broad Institute Genome Sequencing Center for Infectious Disease"/>
            <person name="Wu L."/>
            <person name="Ma J."/>
        </authorList>
    </citation>
    <scope>NUCLEOTIDE SEQUENCE [LARGE SCALE GENOMIC DNA]</scope>
    <source>
        <strain evidence="2 3">JCM 4505</strain>
    </source>
</reference>
<comment type="caution">
    <text evidence="2">The sequence shown here is derived from an EMBL/GenBank/DDBJ whole genome shotgun (WGS) entry which is preliminary data.</text>
</comment>
<feature type="region of interest" description="Disordered" evidence="1">
    <location>
        <begin position="282"/>
        <end position="319"/>
    </location>
</feature>
<evidence type="ECO:0000313" key="3">
    <source>
        <dbReference type="Proteomes" id="UP001501867"/>
    </source>
</evidence>
<dbReference type="RefSeq" id="WP_344155156.1">
    <property type="nucleotide sequence ID" value="NZ_BAAABV010000011.1"/>
</dbReference>
<dbReference type="Proteomes" id="UP001501867">
    <property type="component" value="Unassembled WGS sequence"/>
</dbReference>
<sequence>MTDASYPTRDELARAIALEAAYEASKPRTPDQVEAVTARIWGDWVAAYPEAENRPPLISFIREVADTRSVTIEGRGDTRAFWSFRSQPEGAPRDVGHRFLAQACGESRGYQVLEDTEAGRTLDSYHLWQPEVQRALAEDLGLPVQDVRDLAPEVWKAASFRYAVESQGPVVAFAAEIGAGSVLGETEMPQLLGHRNVGKEGVRFPLPFPRHQHLPVEIDELMSDEAVRCQMRMEDYDAKDTTPEQFAAKLAAVDVPERLKEQHGAAVTRLGAAKGYEELTARTAGNEQTGPQAPEVAASELDEPAPPKPEPAAPRLGQSFIHGAAIPRTVAVPPRPAAAVASTHGVINPVLEASSKSPGVER</sequence>
<evidence type="ECO:0000256" key="1">
    <source>
        <dbReference type="SAM" id="MobiDB-lite"/>
    </source>
</evidence>
<name>A0ABN0V888_9ACTN</name>
<accession>A0ABN0V888</accession>
<proteinExistence type="predicted"/>